<evidence type="ECO:0000313" key="1">
    <source>
        <dbReference type="EMBL" id="KEF61966.1"/>
    </source>
</evidence>
<gene>
    <name evidence="1" type="ORF">A1O9_03538</name>
</gene>
<accession>A0A072PPZ7</accession>
<sequence>MAKILSRRSCPFSYPTKSIILHVYLDQIVPKADLGLLREKMWIKTVPSLPYLTTALEVSVMAMCFAKIGDFHNDGRFKFEGLQLYHRALRELQLALLNPQLLYDDQTLGACVALTHYELTQCPSDSVVPYMNHIAGCAKLVQIRGPQRHRDGLGHKIFTHFRVQDILFNLDLQTPTFLAEPQWQRIPWQYTSKTAYEAVWDLLSFAPELVGNGNKLGQMEPKIQAIVATDLLSKCWELDHELKVIYDQLLSAAEEPLYWTELASNVRQLEEGVVFPLAFRFRDLESASTLIIIWATQTILWHGMIQLHQLMQRLQSVIPMGQESRTLTLREPGHQRHYVPPALNIFQSVEYCTREEFLDLGPKSIAAPLRIAIDILKQYPAYDREVSWGRSMLQKVQARSLRLLGFYVESKH</sequence>
<dbReference type="PANTHER" id="PTHR38111:SF11">
    <property type="entry name" value="TRANSCRIPTION FACTOR DOMAIN-CONTAINING PROTEIN-RELATED"/>
    <property type="match status" value="1"/>
</dbReference>
<keyword evidence="2" id="KW-1185">Reference proteome</keyword>
<protein>
    <recommendedName>
        <fullName evidence="3">Transcription factor domain-containing protein</fullName>
    </recommendedName>
</protein>
<dbReference type="InterPro" id="IPR021858">
    <property type="entry name" value="Fun_TF"/>
</dbReference>
<dbReference type="EMBL" id="AMGV01000002">
    <property type="protein sequence ID" value="KEF61966.1"/>
    <property type="molecule type" value="Genomic_DNA"/>
</dbReference>
<organism evidence="1 2">
    <name type="scientific">Exophiala aquamarina CBS 119918</name>
    <dbReference type="NCBI Taxonomy" id="1182545"/>
    <lineage>
        <taxon>Eukaryota</taxon>
        <taxon>Fungi</taxon>
        <taxon>Dikarya</taxon>
        <taxon>Ascomycota</taxon>
        <taxon>Pezizomycotina</taxon>
        <taxon>Eurotiomycetes</taxon>
        <taxon>Chaetothyriomycetidae</taxon>
        <taxon>Chaetothyriales</taxon>
        <taxon>Herpotrichiellaceae</taxon>
        <taxon>Exophiala</taxon>
    </lineage>
</organism>
<dbReference type="STRING" id="1182545.A0A072PPZ7"/>
<dbReference type="AlphaFoldDB" id="A0A072PPZ7"/>
<name>A0A072PPZ7_9EURO</name>
<dbReference type="Pfam" id="PF11951">
    <property type="entry name" value="Fungal_trans_2"/>
    <property type="match status" value="1"/>
</dbReference>
<comment type="caution">
    <text evidence="1">The sequence shown here is derived from an EMBL/GenBank/DDBJ whole genome shotgun (WGS) entry which is preliminary data.</text>
</comment>
<dbReference type="HOGENOM" id="CLU_021599_2_1_1"/>
<dbReference type="PANTHER" id="PTHR38111">
    <property type="entry name" value="ZN(2)-C6 FUNGAL-TYPE DOMAIN-CONTAINING PROTEIN-RELATED"/>
    <property type="match status" value="1"/>
</dbReference>
<evidence type="ECO:0008006" key="3">
    <source>
        <dbReference type="Google" id="ProtNLM"/>
    </source>
</evidence>
<dbReference type="Proteomes" id="UP000027920">
    <property type="component" value="Unassembled WGS sequence"/>
</dbReference>
<proteinExistence type="predicted"/>
<dbReference type="InterPro" id="IPR053178">
    <property type="entry name" value="Osmoadaptation_assoc"/>
</dbReference>
<dbReference type="RefSeq" id="XP_013264556.1">
    <property type="nucleotide sequence ID" value="XM_013409102.1"/>
</dbReference>
<reference evidence="1 2" key="1">
    <citation type="submission" date="2013-03" db="EMBL/GenBank/DDBJ databases">
        <title>The Genome Sequence of Exophiala aquamarina CBS 119918.</title>
        <authorList>
            <consortium name="The Broad Institute Genomics Platform"/>
            <person name="Cuomo C."/>
            <person name="de Hoog S."/>
            <person name="Gorbushina A."/>
            <person name="Walker B."/>
            <person name="Young S.K."/>
            <person name="Zeng Q."/>
            <person name="Gargeya S."/>
            <person name="Fitzgerald M."/>
            <person name="Haas B."/>
            <person name="Abouelleil A."/>
            <person name="Allen A.W."/>
            <person name="Alvarado L."/>
            <person name="Arachchi H.M."/>
            <person name="Berlin A.M."/>
            <person name="Chapman S.B."/>
            <person name="Gainer-Dewar J."/>
            <person name="Goldberg J."/>
            <person name="Griggs A."/>
            <person name="Gujja S."/>
            <person name="Hansen M."/>
            <person name="Howarth C."/>
            <person name="Imamovic A."/>
            <person name="Ireland A."/>
            <person name="Larimer J."/>
            <person name="McCowan C."/>
            <person name="Murphy C."/>
            <person name="Pearson M."/>
            <person name="Poon T.W."/>
            <person name="Priest M."/>
            <person name="Roberts A."/>
            <person name="Saif S."/>
            <person name="Shea T."/>
            <person name="Sisk P."/>
            <person name="Sykes S."/>
            <person name="Wortman J."/>
            <person name="Nusbaum C."/>
            <person name="Birren B."/>
        </authorList>
    </citation>
    <scope>NUCLEOTIDE SEQUENCE [LARGE SCALE GENOMIC DNA]</scope>
    <source>
        <strain evidence="1 2">CBS 119918</strain>
    </source>
</reference>
<dbReference type="OrthoDB" id="4491390at2759"/>
<evidence type="ECO:0000313" key="2">
    <source>
        <dbReference type="Proteomes" id="UP000027920"/>
    </source>
</evidence>
<dbReference type="GeneID" id="25278472"/>
<dbReference type="VEuPathDB" id="FungiDB:A1O9_03538"/>